<dbReference type="HOGENOM" id="CLU_025077_0_1_1"/>
<dbReference type="RefSeq" id="XP_002848397.1">
    <property type="nucleotide sequence ID" value="XM_002848351.1"/>
</dbReference>
<organism evidence="2 3">
    <name type="scientific">Arthroderma otae (strain ATCC MYA-4605 / CBS 113480)</name>
    <name type="common">Microsporum canis</name>
    <dbReference type="NCBI Taxonomy" id="554155"/>
    <lineage>
        <taxon>Eukaryota</taxon>
        <taxon>Fungi</taxon>
        <taxon>Dikarya</taxon>
        <taxon>Ascomycota</taxon>
        <taxon>Pezizomycotina</taxon>
        <taxon>Eurotiomycetes</taxon>
        <taxon>Eurotiomycetidae</taxon>
        <taxon>Onygenales</taxon>
        <taxon>Arthrodermataceae</taxon>
        <taxon>Microsporum</taxon>
    </lineage>
</organism>
<proteinExistence type="predicted"/>
<protein>
    <recommendedName>
        <fullName evidence="4">Glycine-rich domain-containing protein 1</fullName>
    </recommendedName>
</protein>
<dbReference type="PANTHER" id="PTHR34365">
    <property type="entry name" value="ENOLASE (DUF1399)"/>
    <property type="match status" value="1"/>
</dbReference>
<gene>
    <name evidence="2" type="ORF">MCYG_03903</name>
</gene>
<evidence type="ECO:0000313" key="2">
    <source>
        <dbReference type="EMBL" id="EEQ31084.1"/>
    </source>
</evidence>
<dbReference type="Pfam" id="PF07173">
    <property type="entry name" value="GRDP-like"/>
    <property type="match status" value="1"/>
</dbReference>
<dbReference type="OMA" id="DLVWHTS"/>
<evidence type="ECO:0000256" key="1">
    <source>
        <dbReference type="SAM" id="MobiDB-lite"/>
    </source>
</evidence>
<dbReference type="EMBL" id="DS995703">
    <property type="protein sequence ID" value="EEQ31084.1"/>
    <property type="molecule type" value="Genomic_DNA"/>
</dbReference>
<keyword evidence="3" id="KW-1185">Reference proteome</keyword>
<sequence>MAHTIGPHLNALHNAGKDEIRRIAASTSRGASQGGRRNDVKIPDPRLFQALGAAPIPTDCTVPIPSISECAVHLELLEVFYYLRVRVLQSTELDAAFGVCPNKRTVFRKNYSSRTYEPVVLRDGTFEARRRAKWRYFLDLAVMRFMRWARARGLEGETARSPLLPPLDILMVWHALLLNPVQFRKYCADNRLVWIRKLPFPWPEIHKAIDSENWLYTLPSDDVLEFACDSLSVLDLFRHLAQVGRTEGRARAALSGASPQPSQATAPGGGELPPVRSGYITSLRATETGRPEFRALRENVERQVSFVDKMHAHLWIRSPAVEGTLCRAIDRYVKFLRLFKHYPDTTLVPTLDIDLVWHTHQCSPEHYRHSMAERTGRFINHDDTIGQQTLDDGMDKTAEFFLVRFGQDYKACKCWDCEAVVLAIEESVHGDRDGETPLEKSIEDMVHRVRADVNYYRARELERRLAKPLSF</sequence>
<dbReference type="VEuPathDB" id="FungiDB:MCYG_03903"/>
<dbReference type="InterPro" id="IPR009836">
    <property type="entry name" value="GRDP-like"/>
</dbReference>
<dbReference type="AlphaFoldDB" id="C5FMI1"/>
<feature type="region of interest" description="Disordered" evidence="1">
    <location>
        <begin position="251"/>
        <end position="274"/>
    </location>
</feature>
<reference evidence="3" key="1">
    <citation type="journal article" date="2012" name="MBio">
        <title>Comparative genome analysis of Trichophyton rubrum and related dermatophytes reveals candidate genes involved in infection.</title>
        <authorList>
            <person name="Martinez D.A."/>
            <person name="Oliver B.G."/>
            <person name="Graeser Y."/>
            <person name="Goldberg J.M."/>
            <person name="Li W."/>
            <person name="Martinez-Rossi N.M."/>
            <person name="Monod M."/>
            <person name="Shelest E."/>
            <person name="Barton R.C."/>
            <person name="Birch E."/>
            <person name="Brakhage A.A."/>
            <person name="Chen Z."/>
            <person name="Gurr S.J."/>
            <person name="Heiman D."/>
            <person name="Heitman J."/>
            <person name="Kosti I."/>
            <person name="Rossi A."/>
            <person name="Saif S."/>
            <person name="Samalova M."/>
            <person name="Saunders C.W."/>
            <person name="Shea T."/>
            <person name="Summerbell R.C."/>
            <person name="Xu J."/>
            <person name="Young S."/>
            <person name="Zeng Q."/>
            <person name="Birren B.W."/>
            <person name="Cuomo C.A."/>
            <person name="White T.C."/>
        </authorList>
    </citation>
    <scope>NUCLEOTIDE SEQUENCE [LARGE SCALE GENOMIC DNA]</scope>
    <source>
        <strain evidence="3">ATCC MYA-4605 / CBS 113480</strain>
    </source>
</reference>
<name>C5FMI1_ARTOC</name>
<evidence type="ECO:0000313" key="3">
    <source>
        <dbReference type="Proteomes" id="UP000002035"/>
    </source>
</evidence>
<evidence type="ECO:0008006" key="4">
    <source>
        <dbReference type="Google" id="ProtNLM"/>
    </source>
</evidence>
<dbReference type="STRING" id="554155.C5FMI1"/>
<accession>C5FMI1</accession>
<dbReference type="GeneID" id="9229721"/>
<dbReference type="Proteomes" id="UP000002035">
    <property type="component" value="Unassembled WGS sequence"/>
</dbReference>
<dbReference type="eggNOG" id="ENOG502RYJ5">
    <property type="taxonomic scope" value="Eukaryota"/>
</dbReference>
<dbReference type="PANTHER" id="PTHR34365:SF7">
    <property type="entry name" value="GLYCINE-RICH DOMAIN-CONTAINING PROTEIN 1"/>
    <property type="match status" value="1"/>
</dbReference>
<dbReference type="OrthoDB" id="2684236at2759"/>